<name>A0A921K858_9MICC</name>
<dbReference type="EMBL" id="DYXC01000096">
    <property type="protein sequence ID" value="HJF14901.1"/>
    <property type="molecule type" value="Genomic_DNA"/>
</dbReference>
<dbReference type="Proteomes" id="UP000703315">
    <property type="component" value="Unassembled WGS sequence"/>
</dbReference>
<reference evidence="6" key="2">
    <citation type="submission" date="2021-09" db="EMBL/GenBank/DDBJ databases">
        <authorList>
            <person name="Gilroy R."/>
        </authorList>
    </citation>
    <scope>NUCLEOTIDE SEQUENCE</scope>
    <source>
        <strain evidence="6">ChiHjej13B12-14962</strain>
    </source>
</reference>
<reference evidence="6" key="1">
    <citation type="journal article" date="2021" name="PeerJ">
        <title>Extensive microbial diversity within the chicken gut microbiome revealed by metagenomics and culture.</title>
        <authorList>
            <person name="Gilroy R."/>
            <person name="Ravi A."/>
            <person name="Getino M."/>
            <person name="Pursley I."/>
            <person name="Horton D.L."/>
            <person name="Alikhan N.F."/>
            <person name="Baker D."/>
            <person name="Gharbi K."/>
            <person name="Hall N."/>
            <person name="Watson M."/>
            <person name="Adriaenssens E.M."/>
            <person name="Foster-Nyarko E."/>
            <person name="Jarju S."/>
            <person name="Secka A."/>
            <person name="Antonio M."/>
            <person name="Oren A."/>
            <person name="Chaudhuri R.R."/>
            <person name="La Ragione R."/>
            <person name="Hildebrand F."/>
            <person name="Pallen M.J."/>
        </authorList>
    </citation>
    <scope>NUCLEOTIDE SEQUENCE</scope>
    <source>
        <strain evidence="6">ChiHjej13B12-14962</strain>
    </source>
</reference>
<dbReference type="Pfam" id="PF13657">
    <property type="entry name" value="Couple_hipA"/>
    <property type="match status" value="1"/>
</dbReference>
<evidence type="ECO:0000313" key="6">
    <source>
        <dbReference type="EMBL" id="HJF14901.1"/>
    </source>
</evidence>
<dbReference type="InterPro" id="IPR017508">
    <property type="entry name" value="HipA_N1"/>
</dbReference>
<evidence type="ECO:0000313" key="7">
    <source>
        <dbReference type="Proteomes" id="UP000703315"/>
    </source>
</evidence>
<dbReference type="InterPro" id="IPR012893">
    <property type="entry name" value="HipA-like_C"/>
</dbReference>
<keyword evidence="3" id="KW-0418">Kinase</keyword>
<accession>A0A921K858</accession>
<comment type="similarity">
    <text evidence="1">Belongs to the HipA Ser/Thr kinase family.</text>
</comment>
<evidence type="ECO:0000259" key="5">
    <source>
        <dbReference type="Pfam" id="PF13657"/>
    </source>
</evidence>
<evidence type="ECO:0000256" key="2">
    <source>
        <dbReference type="ARBA" id="ARBA00022679"/>
    </source>
</evidence>
<protein>
    <submittedName>
        <fullName evidence="6">Type II toxin-antitoxin system HipA family toxin</fullName>
    </submittedName>
</protein>
<dbReference type="PANTHER" id="PTHR37419:SF8">
    <property type="entry name" value="TOXIN YJJJ"/>
    <property type="match status" value="1"/>
</dbReference>
<dbReference type="RefSeq" id="WP_303906012.1">
    <property type="nucleotide sequence ID" value="NZ_DYXC01000096.1"/>
</dbReference>
<dbReference type="InterPro" id="IPR052028">
    <property type="entry name" value="HipA_Ser/Thr_kinase"/>
</dbReference>
<dbReference type="GO" id="GO:0005829">
    <property type="term" value="C:cytosol"/>
    <property type="evidence" value="ECO:0007669"/>
    <property type="project" value="TreeGrafter"/>
</dbReference>
<feature type="domain" description="HipA N-terminal subdomain 1" evidence="5">
    <location>
        <begin position="5"/>
        <end position="100"/>
    </location>
</feature>
<proteinExistence type="inferred from homology"/>
<dbReference type="Pfam" id="PF07804">
    <property type="entry name" value="HipA_C"/>
    <property type="match status" value="1"/>
</dbReference>
<comment type="caution">
    <text evidence="6">The sequence shown here is derived from an EMBL/GenBank/DDBJ whole genome shotgun (WGS) entry which is preliminary data.</text>
</comment>
<evidence type="ECO:0000259" key="4">
    <source>
        <dbReference type="Pfam" id="PF07804"/>
    </source>
</evidence>
<dbReference type="PANTHER" id="PTHR37419">
    <property type="entry name" value="SERINE/THREONINE-PROTEIN KINASE TOXIN HIPA"/>
    <property type="match status" value="1"/>
</dbReference>
<evidence type="ECO:0000256" key="1">
    <source>
        <dbReference type="ARBA" id="ARBA00010164"/>
    </source>
</evidence>
<dbReference type="GO" id="GO:0004674">
    <property type="term" value="F:protein serine/threonine kinase activity"/>
    <property type="evidence" value="ECO:0007669"/>
    <property type="project" value="TreeGrafter"/>
</dbReference>
<feature type="domain" description="HipA-like C-terminal" evidence="4">
    <location>
        <begin position="159"/>
        <end position="367"/>
    </location>
</feature>
<keyword evidence="2" id="KW-0808">Transferase</keyword>
<sequence length="440" mass="49444">MDTQLVGTAHSLQTQGRHRRISFTYDQQWLANPAAFPISPEMPLDTGRHEPAIWKNLPFAFDDAVPDRWGRDLLQAEHRRKARASGQRWEPLDDLGLLLAVDDTTRQGALRFRVEGTFVAPPTAQATHHELSTLRDAAAKFEESGEIDESVEHLIAVGSSPGGAAPKTWVIGDDGQMWLAKFARISDRGDVSAWEHVATILQRQAGISVQDSRIIRYDPHESIFLTRRFDRHGDTRIPYQSFKTMFRLHDGERKDYATLAREISQISANPPVDGQELFARAAFGVMVNNIDDHMQNHGLVRIDNGWRLAPSFDVNPERHGFSDTPLTSEDDPANSDLRLLVEHAEDFHLTRVQAAHRLGQIAQSVASWADVARKVGINPDEIRVKSAAFDERHRQLAHEIAASSTTSPLVVVDDVRSGDVWVEPHIRGGRKVEGHWRRRG</sequence>
<dbReference type="AlphaFoldDB" id="A0A921K858"/>
<evidence type="ECO:0000256" key="3">
    <source>
        <dbReference type="ARBA" id="ARBA00022777"/>
    </source>
</evidence>
<organism evidence="6 7">
    <name type="scientific">Enteractinococcus helveticum</name>
    <dbReference type="NCBI Taxonomy" id="1837282"/>
    <lineage>
        <taxon>Bacteria</taxon>
        <taxon>Bacillati</taxon>
        <taxon>Actinomycetota</taxon>
        <taxon>Actinomycetes</taxon>
        <taxon>Micrococcales</taxon>
        <taxon>Micrococcaceae</taxon>
    </lineage>
</organism>
<gene>
    <name evidence="6" type="ORF">K8V32_08905</name>
</gene>